<evidence type="ECO:0000313" key="4">
    <source>
        <dbReference type="EMBL" id="KTD88709.1"/>
    </source>
</evidence>
<dbReference type="AlphaFoldDB" id="A0A0W1B574"/>
<dbReference type="Pfam" id="PF00857">
    <property type="entry name" value="Isochorismatase"/>
    <property type="match status" value="1"/>
</dbReference>
<sequence>MKIGFLIIDMQNLFLHDHMEKLNVSEACEYINHVSGLLRAKDQIVIHIQDMEGANADTDPKARNSIPEITVAPTDIQMTKEFSNAFWKTDLEQLLREHGVEFIIVAGFAAEHCITFTINGAQERGFQAALLQKAILSTRPDAITSIYRDRHMISYPVIEFLMENIA</sequence>
<keyword evidence="5" id="KW-1185">Reference proteome</keyword>
<dbReference type="Gene3D" id="3.40.50.850">
    <property type="entry name" value="Isochorismatase-like"/>
    <property type="match status" value="1"/>
</dbReference>
<name>A0A0W1B574_9BACL</name>
<dbReference type="PANTHER" id="PTHR43540:SF6">
    <property type="entry name" value="ISOCHORISMATASE-LIKE DOMAIN-CONTAINING PROTEIN"/>
    <property type="match status" value="1"/>
</dbReference>
<dbReference type="EMBL" id="LCZJ02000002">
    <property type="protein sequence ID" value="KTD88709.1"/>
    <property type="molecule type" value="Genomic_DNA"/>
</dbReference>
<evidence type="ECO:0000259" key="3">
    <source>
        <dbReference type="Pfam" id="PF00857"/>
    </source>
</evidence>
<dbReference type="Proteomes" id="UP000054709">
    <property type="component" value="Unassembled WGS sequence"/>
</dbReference>
<dbReference type="OrthoDB" id="257098at2"/>
<keyword evidence="2" id="KW-0378">Hydrolase</keyword>
<organism evidence="4 5">
    <name type="scientific">Paenibacillus etheri</name>
    <dbReference type="NCBI Taxonomy" id="1306852"/>
    <lineage>
        <taxon>Bacteria</taxon>
        <taxon>Bacillati</taxon>
        <taxon>Bacillota</taxon>
        <taxon>Bacilli</taxon>
        <taxon>Bacillales</taxon>
        <taxon>Paenibacillaceae</taxon>
        <taxon>Paenibacillus</taxon>
    </lineage>
</organism>
<feature type="domain" description="Isochorismatase-like" evidence="3">
    <location>
        <begin position="5"/>
        <end position="141"/>
    </location>
</feature>
<comment type="caution">
    <text evidence="4">The sequence shown here is derived from an EMBL/GenBank/DDBJ whole genome shotgun (WGS) entry which is preliminary data.</text>
</comment>
<proteinExistence type="inferred from homology"/>
<comment type="similarity">
    <text evidence="1">Belongs to the isochorismatase family.</text>
</comment>
<dbReference type="GO" id="GO:0016787">
    <property type="term" value="F:hydrolase activity"/>
    <property type="evidence" value="ECO:0007669"/>
    <property type="project" value="UniProtKB-KW"/>
</dbReference>
<dbReference type="PANTHER" id="PTHR43540">
    <property type="entry name" value="PEROXYUREIDOACRYLATE/UREIDOACRYLATE AMIDOHYDROLASE-RELATED"/>
    <property type="match status" value="1"/>
</dbReference>
<dbReference type="InterPro" id="IPR000868">
    <property type="entry name" value="Isochorismatase-like_dom"/>
</dbReference>
<dbReference type="SUPFAM" id="SSF52499">
    <property type="entry name" value="Isochorismatase-like hydrolases"/>
    <property type="match status" value="1"/>
</dbReference>
<gene>
    <name evidence="4" type="ORF">UQ64_03795</name>
</gene>
<evidence type="ECO:0000256" key="1">
    <source>
        <dbReference type="ARBA" id="ARBA00006336"/>
    </source>
</evidence>
<dbReference type="InterPro" id="IPR036380">
    <property type="entry name" value="Isochorismatase-like_sf"/>
</dbReference>
<dbReference type="InterPro" id="IPR050272">
    <property type="entry name" value="Isochorismatase-like_hydrls"/>
</dbReference>
<accession>A0A0W1B574</accession>
<evidence type="ECO:0000313" key="5">
    <source>
        <dbReference type="Proteomes" id="UP000054709"/>
    </source>
</evidence>
<evidence type="ECO:0000256" key="2">
    <source>
        <dbReference type="ARBA" id="ARBA00022801"/>
    </source>
</evidence>
<protein>
    <submittedName>
        <fullName evidence="4">Isochorismatase</fullName>
    </submittedName>
</protein>
<reference evidence="4 5" key="1">
    <citation type="journal article" date="2015" name="Int. Biodeterior. Biodegradation">
        <title>Physiological and genetic screening methods for the isolation of methyl tert-butyl ether-degrading bacteria for bioremediation purposes.</title>
        <authorList>
            <person name="Guisado I.M."/>
            <person name="Purswani J."/>
            <person name="Gonzalez Lopez J."/>
            <person name="Pozo C."/>
        </authorList>
    </citation>
    <scope>NUCLEOTIDE SEQUENCE [LARGE SCALE GENOMIC DNA]</scope>
    <source>
        <strain evidence="4 5">SH7</strain>
    </source>
</reference>